<dbReference type="PROSITE" id="PS51379">
    <property type="entry name" value="4FE4S_FER_2"/>
    <property type="match status" value="2"/>
</dbReference>
<dbReference type="SUPFAM" id="SSF53920">
    <property type="entry name" value="Fe-only hydrogenase"/>
    <property type="match status" value="1"/>
</dbReference>
<evidence type="ECO:0000313" key="7">
    <source>
        <dbReference type="EMBL" id="KPU46010.1"/>
    </source>
</evidence>
<name>A0A0P8WDK5_9CLOT</name>
<dbReference type="Proteomes" id="UP000050326">
    <property type="component" value="Unassembled WGS sequence"/>
</dbReference>
<dbReference type="Gene3D" id="3.40.950.10">
    <property type="entry name" value="Fe-only Hydrogenase (Larger Subunit), Chain L, domain 3"/>
    <property type="match status" value="1"/>
</dbReference>
<keyword evidence="7" id="KW-0560">Oxidoreductase</keyword>
<dbReference type="PROSITE" id="PS00198">
    <property type="entry name" value="4FE4S_FER_1"/>
    <property type="match status" value="1"/>
</dbReference>
<dbReference type="InterPro" id="IPR017900">
    <property type="entry name" value="4Fe4S_Fe_S_CS"/>
</dbReference>
<evidence type="ECO:0000313" key="8">
    <source>
        <dbReference type="Proteomes" id="UP000050326"/>
    </source>
</evidence>
<evidence type="ECO:0000256" key="1">
    <source>
        <dbReference type="ARBA" id="ARBA00022485"/>
    </source>
</evidence>
<dbReference type="SMART" id="SM00091">
    <property type="entry name" value="PAS"/>
    <property type="match status" value="1"/>
</dbReference>
<comment type="caution">
    <text evidence="7">The sequence shown here is derived from an EMBL/GenBank/DDBJ whole genome shotgun (WGS) entry which is preliminary data.</text>
</comment>
<dbReference type="AlphaFoldDB" id="A0A0P8WDK5"/>
<feature type="domain" description="4Fe-4S" evidence="6">
    <location>
        <begin position="364"/>
        <end position="425"/>
    </location>
</feature>
<dbReference type="Pfam" id="PF02906">
    <property type="entry name" value="Fe_hyd_lg_C"/>
    <property type="match status" value="1"/>
</dbReference>
<dbReference type="InterPro" id="IPR050340">
    <property type="entry name" value="Cytosolic_Fe-S_CAF"/>
</dbReference>
<dbReference type="GO" id="GO:0046872">
    <property type="term" value="F:metal ion binding"/>
    <property type="evidence" value="ECO:0007669"/>
    <property type="project" value="UniProtKB-KW"/>
</dbReference>
<accession>A0A0P8WDK5</accession>
<dbReference type="PATRIC" id="fig|36849.3.peg.521"/>
<dbReference type="PROSITE" id="PS51656">
    <property type="entry name" value="4FE4S"/>
    <property type="match status" value="1"/>
</dbReference>
<dbReference type="Pfam" id="PF13188">
    <property type="entry name" value="PAS_8"/>
    <property type="match status" value="1"/>
</dbReference>
<dbReference type="InterPro" id="IPR017896">
    <property type="entry name" value="4Fe4S_Fe-S-bd"/>
</dbReference>
<keyword evidence="3" id="KW-0408">Iron</keyword>
<feature type="domain" description="4Fe-4S ferredoxin-type" evidence="5">
    <location>
        <begin position="15"/>
        <end position="43"/>
    </location>
</feature>
<feature type="domain" description="4Fe-4S ferredoxin-type" evidence="5">
    <location>
        <begin position="44"/>
        <end position="73"/>
    </location>
</feature>
<dbReference type="InterPro" id="IPR007202">
    <property type="entry name" value="4Fe-4S_dom"/>
</dbReference>
<evidence type="ECO:0000259" key="6">
    <source>
        <dbReference type="PROSITE" id="PS51656"/>
    </source>
</evidence>
<keyword evidence="2" id="KW-0479">Metal-binding</keyword>
<dbReference type="PANTHER" id="PTHR11615">
    <property type="entry name" value="NITRATE, FORMATE, IRON DEHYDROGENASE"/>
    <property type="match status" value="1"/>
</dbReference>
<keyword evidence="4" id="KW-0411">Iron-sulfur</keyword>
<dbReference type="Gene3D" id="3.30.70.20">
    <property type="match status" value="1"/>
</dbReference>
<dbReference type="InterPro" id="IPR009016">
    <property type="entry name" value="Fe_hydrogenase"/>
</dbReference>
<dbReference type="STRING" id="36849.OXPF_04900"/>
<proteinExistence type="predicted"/>
<organism evidence="7 8">
    <name type="scientific">Oxobacter pfennigii</name>
    <dbReference type="NCBI Taxonomy" id="36849"/>
    <lineage>
        <taxon>Bacteria</taxon>
        <taxon>Bacillati</taxon>
        <taxon>Bacillota</taxon>
        <taxon>Clostridia</taxon>
        <taxon>Eubacteriales</taxon>
        <taxon>Clostridiaceae</taxon>
        <taxon>Oxobacter</taxon>
    </lineage>
</organism>
<dbReference type="Gene3D" id="3.40.50.1780">
    <property type="match status" value="1"/>
</dbReference>
<dbReference type="SUPFAM" id="SSF54862">
    <property type="entry name" value="4Fe-4S ferredoxins"/>
    <property type="match status" value="1"/>
</dbReference>
<evidence type="ECO:0000256" key="2">
    <source>
        <dbReference type="ARBA" id="ARBA00022723"/>
    </source>
</evidence>
<evidence type="ECO:0000256" key="3">
    <source>
        <dbReference type="ARBA" id="ARBA00023004"/>
    </source>
</evidence>
<dbReference type="Pfam" id="PF13237">
    <property type="entry name" value="Fer4_10"/>
    <property type="match status" value="1"/>
</dbReference>
<keyword evidence="1" id="KW-0004">4Fe-4S</keyword>
<evidence type="ECO:0000256" key="4">
    <source>
        <dbReference type="ARBA" id="ARBA00023014"/>
    </source>
</evidence>
<dbReference type="Gene3D" id="1.10.15.40">
    <property type="entry name" value="Electron transport complex subunit B, putative Fe-S cluster"/>
    <property type="match status" value="1"/>
</dbReference>
<dbReference type="Pfam" id="PF04060">
    <property type="entry name" value="FeS"/>
    <property type="match status" value="1"/>
</dbReference>
<evidence type="ECO:0000259" key="5">
    <source>
        <dbReference type="PROSITE" id="PS51379"/>
    </source>
</evidence>
<keyword evidence="8" id="KW-1185">Reference proteome</keyword>
<dbReference type="Gene3D" id="3.30.450.20">
    <property type="entry name" value="PAS domain"/>
    <property type="match status" value="1"/>
</dbReference>
<dbReference type="EMBL" id="LKET01000016">
    <property type="protein sequence ID" value="KPU46010.1"/>
    <property type="molecule type" value="Genomic_DNA"/>
</dbReference>
<dbReference type="GO" id="GO:0008901">
    <property type="term" value="F:ferredoxin hydrogenase activity"/>
    <property type="evidence" value="ECO:0007669"/>
    <property type="project" value="UniProtKB-EC"/>
</dbReference>
<gene>
    <name evidence="7" type="ORF">OXPF_04900</name>
</gene>
<dbReference type="RefSeq" id="WP_054873621.1">
    <property type="nucleotide sequence ID" value="NZ_LKET01000016.1"/>
</dbReference>
<dbReference type="InterPro" id="IPR000014">
    <property type="entry name" value="PAS"/>
</dbReference>
<dbReference type="InterPro" id="IPR004108">
    <property type="entry name" value="Fe_hydrogenase_lsu_C"/>
</dbReference>
<sequence length="572" mass="63743">MPSATNINPLNNHQKTVYTVTANCQDCYRCVRVCPVKAISVRNGQARIEDNFCIKCGTCVRECPQHAKTIRSSLDLVKDLLSSKRPVAVSVAPSFAAIFDGWRATRLPYALHKLGFKYVSETAEGALLVTEETLKNKNKGTICTACPAVVNYIEKYRPEYTDMLIPVVSPMVAHGKLLKKRHGKDCAVVFIGPCAAKKLEAVRPENADAIDAVLTFTELIQWLNEERIDLAACPEGNFESYGNIDKARLFPLQGGLLKTGSIDCDGTNADVMHISGANDVIGLFEIPPSDWKYSVVEPLFCSGGCINGPGISTDKNIFIRKQNVISYAEKSTISDRDIDRAISSRALFENENISLSAYEVDENRINQVFEATGKSDPKLQLNCGACGYESCRDNAIAVVKGMAEPEMCIPYMRRLAKQHSDRIIETTPNGVIILNNELQIMHMNPAFQKMFICNNGILGRHISYLLDTNGYEKLASGSVKLYEAIKSKNGKKYHELLYALPDESQYVGLYTDVTKIKFDDSQIDLIKNQTLEQAKELLDHQIKFSQEMAHYLGKSTARSEELVMRIMDLFEE</sequence>
<dbReference type="OrthoDB" id="9798098at2"/>
<dbReference type="SUPFAM" id="SSF55785">
    <property type="entry name" value="PYP-like sensor domain (PAS domain)"/>
    <property type="match status" value="1"/>
</dbReference>
<reference evidence="7 8" key="1">
    <citation type="submission" date="2015-09" db="EMBL/GenBank/DDBJ databases">
        <title>Genome sequence of Oxobacter pfennigii DSM 3222.</title>
        <authorList>
            <person name="Poehlein A."/>
            <person name="Bengelsdorf F.R."/>
            <person name="Schiel-Bengelsdorf B."/>
            <person name="Duerre P."/>
            <person name="Daniel R."/>
        </authorList>
    </citation>
    <scope>NUCLEOTIDE SEQUENCE [LARGE SCALE GENOMIC DNA]</scope>
    <source>
        <strain evidence="7 8">DSM 3222</strain>
    </source>
</reference>
<dbReference type="GO" id="GO:0051539">
    <property type="term" value="F:4 iron, 4 sulfur cluster binding"/>
    <property type="evidence" value="ECO:0007669"/>
    <property type="project" value="UniProtKB-KW"/>
</dbReference>
<dbReference type="InterPro" id="IPR035965">
    <property type="entry name" value="PAS-like_dom_sf"/>
</dbReference>
<dbReference type="EC" id="1.12.7.2" evidence="7"/>
<protein>
    <submittedName>
        <fullName evidence="7">Iron hydrogenase 1</fullName>
        <ecNumber evidence="7">1.12.7.2</ecNumber>
    </submittedName>
</protein>